<protein>
    <recommendedName>
        <fullName evidence="3">Cysteine-rich receptor-like protein kinase</fullName>
    </recommendedName>
</protein>
<proteinExistence type="predicted"/>
<dbReference type="PANTHER" id="PTHR33710">
    <property type="entry name" value="BNAC02G09200D PROTEIN"/>
    <property type="match status" value="1"/>
</dbReference>
<dbReference type="Gene3D" id="3.60.10.10">
    <property type="entry name" value="Endonuclease/exonuclease/phosphatase"/>
    <property type="match status" value="1"/>
</dbReference>
<reference evidence="1" key="1">
    <citation type="journal article" date="2023" name="Plant J.">
        <title>Genome sequences and population genomics provide insights into the demographic history, inbreeding, and mutation load of two 'living fossil' tree species of Dipteronia.</title>
        <authorList>
            <person name="Feng Y."/>
            <person name="Comes H.P."/>
            <person name="Chen J."/>
            <person name="Zhu S."/>
            <person name="Lu R."/>
            <person name="Zhang X."/>
            <person name="Li P."/>
            <person name="Qiu J."/>
            <person name="Olsen K.M."/>
            <person name="Qiu Y."/>
        </authorList>
    </citation>
    <scope>NUCLEOTIDE SEQUENCE</scope>
    <source>
        <strain evidence="1">NBL</strain>
    </source>
</reference>
<organism evidence="1 2">
    <name type="scientific">Dipteronia sinensis</name>
    <dbReference type="NCBI Taxonomy" id="43782"/>
    <lineage>
        <taxon>Eukaryota</taxon>
        <taxon>Viridiplantae</taxon>
        <taxon>Streptophyta</taxon>
        <taxon>Embryophyta</taxon>
        <taxon>Tracheophyta</taxon>
        <taxon>Spermatophyta</taxon>
        <taxon>Magnoliopsida</taxon>
        <taxon>eudicotyledons</taxon>
        <taxon>Gunneridae</taxon>
        <taxon>Pentapetalae</taxon>
        <taxon>rosids</taxon>
        <taxon>malvids</taxon>
        <taxon>Sapindales</taxon>
        <taxon>Sapindaceae</taxon>
        <taxon>Hippocastanoideae</taxon>
        <taxon>Acereae</taxon>
        <taxon>Dipteronia</taxon>
    </lineage>
</organism>
<dbReference type="InterPro" id="IPR036691">
    <property type="entry name" value="Endo/exonu/phosph_ase_sf"/>
</dbReference>
<dbReference type="SUPFAM" id="SSF56219">
    <property type="entry name" value="DNase I-like"/>
    <property type="match status" value="1"/>
</dbReference>
<dbReference type="PANTHER" id="PTHR33710:SF77">
    <property type="entry name" value="DNASE I-LIKE SUPERFAMILY PROTEIN"/>
    <property type="match status" value="1"/>
</dbReference>
<dbReference type="Proteomes" id="UP001281410">
    <property type="component" value="Unassembled WGS sequence"/>
</dbReference>
<evidence type="ECO:0000313" key="2">
    <source>
        <dbReference type="Proteomes" id="UP001281410"/>
    </source>
</evidence>
<evidence type="ECO:0000313" key="1">
    <source>
        <dbReference type="EMBL" id="KAK3198862.1"/>
    </source>
</evidence>
<evidence type="ECO:0008006" key="3">
    <source>
        <dbReference type="Google" id="ProtNLM"/>
    </source>
</evidence>
<sequence>MGDLNEIVGSEEKLGGRSYFSKTGFGDWIGNNKLVDLGFIGQKFTWMTRRGVREEIWERLDRALCSMDWRSSFAEGFVQHLPRVSSDHCPIMLSLQSIHIPRNSLKPFKFDAMWMKHEQFGDLVRQRWGVHNGNIVEKVNSLTEDSEIADLSKVVSEEEVGSGLFRIGGLKTPRPDGYPAIFFQNQ</sequence>
<keyword evidence="2" id="KW-1185">Reference proteome</keyword>
<name>A0AAE0A254_9ROSI</name>
<dbReference type="AlphaFoldDB" id="A0AAE0A254"/>
<comment type="caution">
    <text evidence="1">The sequence shown here is derived from an EMBL/GenBank/DDBJ whole genome shotgun (WGS) entry which is preliminary data.</text>
</comment>
<dbReference type="EMBL" id="JANJYJ010000007">
    <property type="protein sequence ID" value="KAK3198862.1"/>
    <property type="molecule type" value="Genomic_DNA"/>
</dbReference>
<accession>A0AAE0A254</accession>
<gene>
    <name evidence="1" type="ORF">Dsin_022277</name>
</gene>